<keyword evidence="2" id="KW-0560">Oxidoreductase</keyword>
<protein>
    <recommendedName>
        <fullName evidence="3">Lactate/malate dehydrogenase N-terminal domain-containing protein</fullName>
    </recommendedName>
</protein>
<dbReference type="SUPFAM" id="SSF51735">
    <property type="entry name" value="NAD(P)-binding Rossmann-fold domains"/>
    <property type="match status" value="1"/>
</dbReference>
<dbReference type="AlphaFoldDB" id="A0AAD2DZ22"/>
<dbReference type="InterPro" id="IPR010945">
    <property type="entry name" value="Malate_DH_type2"/>
</dbReference>
<keyword evidence="5" id="KW-1185">Reference proteome</keyword>
<organism evidence="4 5">
    <name type="scientific">Fraxinus pennsylvanica</name>
    <dbReference type="NCBI Taxonomy" id="56036"/>
    <lineage>
        <taxon>Eukaryota</taxon>
        <taxon>Viridiplantae</taxon>
        <taxon>Streptophyta</taxon>
        <taxon>Embryophyta</taxon>
        <taxon>Tracheophyta</taxon>
        <taxon>Spermatophyta</taxon>
        <taxon>Magnoliopsida</taxon>
        <taxon>eudicotyledons</taxon>
        <taxon>Gunneridae</taxon>
        <taxon>Pentapetalae</taxon>
        <taxon>asterids</taxon>
        <taxon>lamiids</taxon>
        <taxon>Lamiales</taxon>
        <taxon>Oleaceae</taxon>
        <taxon>Oleeae</taxon>
        <taxon>Fraxinus</taxon>
    </lineage>
</organism>
<sequence length="103" mass="11194">MIARGVMLGVDQSVIFHMLDSPPATEALNGVKMELANTALPLLKGVVATTYAVEASYGVNIAVMVGDFPRKEGMERKTVMSKNAPYTNPRPQFLRSMLLPTAR</sequence>
<dbReference type="GO" id="GO:0006108">
    <property type="term" value="P:malate metabolic process"/>
    <property type="evidence" value="ECO:0007669"/>
    <property type="project" value="InterPro"/>
</dbReference>
<dbReference type="GO" id="GO:0016615">
    <property type="term" value="F:malate dehydrogenase activity"/>
    <property type="evidence" value="ECO:0007669"/>
    <property type="project" value="InterPro"/>
</dbReference>
<evidence type="ECO:0000256" key="1">
    <source>
        <dbReference type="ARBA" id="ARBA00009613"/>
    </source>
</evidence>
<name>A0AAD2DZ22_9LAMI</name>
<dbReference type="InterPro" id="IPR001236">
    <property type="entry name" value="Lactate/malate_DH_N"/>
</dbReference>
<dbReference type="InterPro" id="IPR036291">
    <property type="entry name" value="NAD(P)-bd_dom_sf"/>
</dbReference>
<dbReference type="Proteomes" id="UP000834106">
    <property type="component" value="Chromosome 10"/>
</dbReference>
<dbReference type="PANTHER" id="PTHR23382">
    <property type="entry name" value="MALATE DEHYDROGENASE"/>
    <property type="match status" value="1"/>
</dbReference>
<evidence type="ECO:0000313" key="4">
    <source>
        <dbReference type="EMBL" id="CAI9769076.1"/>
    </source>
</evidence>
<gene>
    <name evidence="4" type="ORF">FPE_LOCUS17214</name>
</gene>
<dbReference type="Gene3D" id="3.40.50.720">
    <property type="entry name" value="NAD(P)-binding Rossmann-like Domain"/>
    <property type="match status" value="1"/>
</dbReference>
<evidence type="ECO:0000259" key="3">
    <source>
        <dbReference type="Pfam" id="PF00056"/>
    </source>
</evidence>
<feature type="domain" description="Lactate/malate dehydrogenase N-terminal" evidence="3">
    <location>
        <begin position="16"/>
        <end position="84"/>
    </location>
</feature>
<dbReference type="EMBL" id="OU503045">
    <property type="protein sequence ID" value="CAI9769076.1"/>
    <property type="molecule type" value="Genomic_DNA"/>
</dbReference>
<proteinExistence type="inferred from homology"/>
<evidence type="ECO:0000313" key="5">
    <source>
        <dbReference type="Proteomes" id="UP000834106"/>
    </source>
</evidence>
<accession>A0AAD2DZ22</accession>
<reference evidence="4" key="1">
    <citation type="submission" date="2023-05" db="EMBL/GenBank/DDBJ databases">
        <authorList>
            <person name="Huff M."/>
        </authorList>
    </citation>
    <scope>NUCLEOTIDE SEQUENCE</scope>
</reference>
<evidence type="ECO:0000256" key="2">
    <source>
        <dbReference type="ARBA" id="ARBA00023002"/>
    </source>
</evidence>
<dbReference type="Pfam" id="PF00056">
    <property type="entry name" value="Ldh_1_N"/>
    <property type="match status" value="1"/>
</dbReference>
<comment type="similarity">
    <text evidence="1">Belongs to the LDH/MDH superfamily. MDH type 2 family.</text>
</comment>